<evidence type="ECO:0000256" key="8">
    <source>
        <dbReference type="ARBA" id="ARBA00023033"/>
    </source>
</evidence>
<name>A0A5C3LM79_9AGAR</name>
<evidence type="ECO:0000313" key="13">
    <source>
        <dbReference type="Proteomes" id="UP000308652"/>
    </source>
</evidence>
<keyword evidence="7 9" id="KW-0408">Iron</keyword>
<comment type="similarity">
    <text evidence="3 10">Belongs to the cytochrome P450 family.</text>
</comment>
<dbReference type="InterPro" id="IPR036396">
    <property type="entry name" value="Cyt_P450_sf"/>
</dbReference>
<dbReference type="CDD" id="cd11065">
    <property type="entry name" value="CYP64-like"/>
    <property type="match status" value="1"/>
</dbReference>
<feature type="binding site" description="axial binding residue" evidence="9">
    <location>
        <position position="444"/>
    </location>
    <ligand>
        <name>heme</name>
        <dbReference type="ChEBI" id="CHEBI:30413"/>
    </ligand>
    <ligandPart>
        <name>Fe</name>
        <dbReference type="ChEBI" id="CHEBI:18248"/>
    </ligandPart>
</feature>
<organism evidence="12 13">
    <name type="scientific">Crucibulum laeve</name>
    <dbReference type="NCBI Taxonomy" id="68775"/>
    <lineage>
        <taxon>Eukaryota</taxon>
        <taxon>Fungi</taxon>
        <taxon>Dikarya</taxon>
        <taxon>Basidiomycota</taxon>
        <taxon>Agaricomycotina</taxon>
        <taxon>Agaricomycetes</taxon>
        <taxon>Agaricomycetidae</taxon>
        <taxon>Agaricales</taxon>
        <taxon>Agaricineae</taxon>
        <taxon>Nidulariaceae</taxon>
        <taxon>Crucibulum</taxon>
    </lineage>
</organism>
<dbReference type="AlphaFoldDB" id="A0A5C3LM79"/>
<gene>
    <name evidence="12" type="ORF">BDQ12DRAFT_727276</name>
</gene>
<evidence type="ECO:0000256" key="1">
    <source>
        <dbReference type="ARBA" id="ARBA00001971"/>
    </source>
</evidence>
<evidence type="ECO:0000256" key="6">
    <source>
        <dbReference type="ARBA" id="ARBA00023002"/>
    </source>
</evidence>
<comment type="pathway">
    <text evidence="2">Secondary metabolite biosynthesis.</text>
</comment>
<dbReference type="STRING" id="68775.A0A5C3LM79"/>
<keyword evidence="6 10" id="KW-0560">Oxidoreductase</keyword>
<dbReference type="PRINTS" id="PR00385">
    <property type="entry name" value="P450"/>
</dbReference>
<dbReference type="OrthoDB" id="2789670at2759"/>
<evidence type="ECO:0000256" key="7">
    <source>
        <dbReference type="ARBA" id="ARBA00023004"/>
    </source>
</evidence>
<feature type="transmembrane region" description="Helical" evidence="11">
    <location>
        <begin position="449"/>
        <end position="468"/>
    </location>
</feature>
<evidence type="ECO:0000256" key="4">
    <source>
        <dbReference type="ARBA" id="ARBA00022617"/>
    </source>
</evidence>
<evidence type="ECO:0000256" key="5">
    <source>
        <dbReference type="ARBA" id="ARBA00022723"/>
    </source>
</evidence>
<dbReference type="PANTHER" id="PTHR46300">
    <property type="entry name" value="P450, PUTATIVE (EUROFUNG)-RELATED-RELATED"/>
    <property type="match status" value="1"/>
</dbReference>
<dbReference type="SUPFAM" id="SSF48264">
    <property type="entry name" value="Cytochrome P450"/>
    <property type="match status" value="1"/>
</dbReference>
<dbReference type="GO" id="GO:0005506">
    <property type="term" value="F:iron ion binding"/>
    <property type="evidence" value="ECO:0007669"/>
    <property type="project" value="InterPro"/>
</dbReference>
<reference evidence="12 13" key="1">
    <citation type="journal article" date="2019" name="Nat. Ecol. Evol.">
        <title>Megaphylogeny resolves global patterns of mushroom evolution.</title>
        <authorList>
            <person name="Varga T."/>
            <person name="Krizsan K."/>
            <person name="Foldi C."/>
            <person name="Dima B."/>
            <person name="Sanchez-Garcia M."/>
            <person name="Sanchez-Ramirez S."/>
            <person name="Szollosi G.J."/>
            <person name="Szarkandi J.G."/>
            <person name="Papp V."/>
            <person name="Albert L."/>
            <person name="Andreopoulos W."/>
            <person name="Angelini C."/>
            <person name="Antonin V."/>
            <person name="Barry K.W."/>
            <person name="Bougher N.L."/>
            <person name="Buchanan P."/>
            <person name="Buyck B."/>
            <person name="Bense V."/>
            <person name="Catcheside P."/>
            <person name="Chovatia M."/>
            <person name="Cooper J."/>
            <person name="Damon W."/>
            <person name="Desjardin D."/>
            <person name="Finy P."/>
            <person name="Geml J."/>
            <person name="Haridas S."/>
            <person name="Hughes K."/>
            <person name="Justo A."/>
            <person name="Karasinski D."/>
            <person name="Kautmanova I."/>
            <person name="Kiss B."/>
            <person name="Kocsube S."/>
            <person name="Kotiranta H."/>
            <person name="LaButti K.M."/>
            <person name="Lechner B.E."/>
            <person name="Liimatainen K."/>
            <person name="Lipzen A."/>
            <person name="Lukacs Z."/>
            <person name="Mihaltcheva S."/>
            <person name="Morgado L.N."/>
            <person name="Niskanen T."/>
            <person name="Noordeloos M.E."/>
            <person name="Ohm R.A."/>
            <person name="Ortiz-Santana B."/>
            <person name="Ovrebo C."/>
            <person name="Racz N."/>
            <person name="Riley R."/>
            <person name="Savchenko A."/>
            <person name="Shiryaev A."/>
            <person name="Soop K."/>
            <person name="Spirin V."/>
            <person name="Szebenyi C."/>
            <person name="Tomsovsky M."/>
            <person name="Tulloss R.E."/>
            <person name="Uehling J."/>
            <person name="Grigoriev I.V."/>
            <person name="Vagvolgyi C."/>
            <person name="Papp T."/>
            <person name="Martin F.M."/>
            <person name="Miettinen O."/>
            <person name="Hibbett D.S."/>
            <person name="Nagy L.G."/>
        </authorList>
    </citation>
    <scope>NUCLEOTIDE SEQUENCE [LARGE SCALE GENOMIC DNA]</scope>
    <source>
        <strain evidence="12 13">CBS 166.37</strain>
    </source>
</reference>
<keyword evidence="11" id="KW-0472">Membrane</keyword>
<proteinExistence type="inferred from homology"/>
<dbReference type="GO" id="GO:0016705">
    <property type="term" value="F:oxidoreductase activity, acting on paired donors, with incorporation or reduction of molecular oxygen"/>
    <property type="evidence" value="ECO:0007669"/>
    <property type="project" value="InterPro"/>
</dbReference>
<dbReference type="EMBL" id="ML213638">
    <property type="protein sequence ID" value="TFK33960.1"/>
    <property type="molecule type" value="Genomic_DNA"/>
</dbReference>
<evidence type="ECO:0000313" key="12">
    <source>
        <dbReference type="EMBL" id="TFK33960.1"/>
    </source>
</evidence>
<keyword evidence="8 10" id="KW-0503">Monooxygenase</keyword>
<keyword evidence="13" id="KW-1185">Reference proteome</keyword>
<dbReference type="InterPro" id="IPR001128">
    <property type="entry name" value="Cyt_P450"/>
</dbReference>
<keyword evidence="5 9" id="KW-0479">Metal-binding</keyword>
<dbReference type="Pfam" id="PF00067">
    <property type="entry name" value="p450"/>
    <property type="match status" value="1"/>
</dbReference>
<accession>A0A5C3LM79</accession>
<comment type="cofactor">
    <cofactor evidence="1 9">
        <name>heme</name>
        <dbReference type="ChEBI" id="CHEBI:30413"/>
    </cofactor>
</comment>
<dbReference type="GO" id="GO:0004497">
    <property type="term" value="F:monooxygenase activity"/>
    <property type="evidence" value="ECO:0007669"/>
    <property type="project" value="UniProtKB-KW"/>
</dbReference>
<evidence type="ECO:0000256" key="9">
    <source>
        <dbReference type="PIRSR" id="PIRSR602401-1"/>
    </source>
</evidence>
<dbReference type="Gene3D" id="1.10.630.10">
    <property type="entry name" value="Cytochrome P450"/>
    <property type="match status" value="1"/>
</dbReference>
<dbReference type="PRINTS" id="PR00463">
    <property type="entry name" value="EP450I"/>
</dbReference>
<dbReference type="InterPro" id="IPR050364">
    <property type="entry name" value="Cytochrome_P450_fung"/>
</dbReference>
<evidence type="ECO:0000256" key="2">
    <source>
        <dbReference type="ARBA" id="ARBA00005179"/>
    </source>
</evidence>
<dbReference type="PANTHER" id="PTHR46300:SF7">
    <property type="entry name" value="P450, PUTATIVE (EUROFUNG)-RELATED"/>
    <property type="match status" value="1"/>
</dbReference>
<keyword evidence="4 9" id="KW-0349">Heme</keyword>
<dbReference type="InterPro" id="IPR017972">
    <property type="entry name" value="Cyt_P450_CS"/>
</dbReference>
<dbReference type="GO" id="GO:0020037">
    <property type="term" value="F:heme binding"/>
    <property type="evidence" value="ECO:0007669"/>
    <property type="project" value="InterPro"/>
</dbReference>
<dbReference type="PROSITE" id="PS00086">
    <property type="entry name" value="CYTOCHROME_P450"/>
    <property type="match status" value="1"/>
</dbReference>
<evidence type="ECO:0000256" key="10">
    <source>
        <dbReference type="RuleBase" id="RU000461"/>
    </source>
</evidence>
<dbReference type="Proteomes" id="UP000308652">
    <property type="component" value="Unassembled WGS sequence"/>
</dbReference>
<evidence type="ECO:0000256" key="3">
    <source>
        <dbReference type="ARBA" id="ARBA00010617"/>
    </source>
</evidence>
<protein>
    <submittedName>
        <fullName evidence="12">Cytochrome P450</fullName>
    </submittedName>
</protein>
<keyword evidence="11" id="KW-1133">Transmembrane helix</keyword>
<feature type="transmembrane region" description="Helical" evidence="11">
    <location>
        <begin position="6"/>
        <end position="21"/>
    </location>
</feature>
<keyword evidence="11" id="KW-0812">Transmembrane</keyword>
<evidence type="ECO:0000256" key="11">
    <source>
        <dbReference type="SAM" id="Phobius"/>
    </source>
</evidence>
<dbReference type="InterPro" id="IPR002401">
    <property type="entry name" value="Cyt_P450_E_grp-I"/>
</dbReference>
<sequence>MTEPGVLMLILFFSAVLYVVFKRRIARSSLSLPPGPKKLPLIGNLFDLPTTSPWEAYHEWSKMFNTDIIHLSVAGTSIIVLDTYDAATELLEKRSSIYSGRVQLPMLNDLMGWNFDFAFMDYGDVWRDHRRLMNDFFNPSASKQFRAQELKAARRLLVRLLNNTDDITWNLRQMAGEIIISVAYGLQTKPKDDPYIRIAEQGVHPILEVSVPGAYLVDTIPLLKYVPSWLPGAGFKRQAQKWKELAQKMVNVPYETMKSNMEKGIANPCFVLSCLQKITEGEDPIYNEYNIKCVAGTLFQGIVAGSDTTVSLMSWSIITFLELPEIMVKVQQEIDSVVQLGHLPDFNDENSMPYLTAVIKEILRWKVVGPLGLPHQLQAEDEYRGYRIPVGSLVVANVWHMLQDETVYPEPSKFIPERFMGKGSDVEAAEHQLNVFWGFGRRICPGRHLAFSSVWIALVSILSVFDIVKAKDENGNVIEPVIECPPSLLLSPLPFKCEFRPCSKEAEAMIRSVIDDL</sequence>